<dbReference type="InterPro" id="IPR027417">
    <property type="entry name" value="P-loop_NTPase"/>
</dbReference>
<evidence type="ECO:0000256" key="1">
    <source>
        <dbReference type="SAM" id="Coils"/>
    </source>
</evidence>
<organism evidence="2 3">
    <name type="scientific">Chitinibacter bivalviorum</name>
    <dbReference type="NCBI Taxonomy" id="2739434"/>
    <lineage>
        <taxon>Bacteria</taxon>
        <taxon>Pseudomonadati</taxon>
        <taxon>Pseudomonadota</taxon>
        <taxon>Betaproteobacteria</taxon>
        <taxon>Neisseriales</taxon>
        <taxon>Chitinibacteraceae</taxon>
        <taxon>Chitinibacter</taxon>
    </lineage>
</organism>
<keyword evidence="3" id="KW-1185">Reference proteome</keyword>
<protein>
    <recommendedName>
        <fullName evidence="4">Polysaccharide biosynthesis tyrosine autokinase</fullName>
    </recommendedName>
</protein>
<dbReference type="EMBL" id="CP058627">
    <property type="protein sequence ID" value="QLG87798.1"/>
    <property type="molecule type" value="Genomic_DNA"/>
</dbReference>
<name>A0A7H9BHW8_9NEIS</name>
<dbReference type="SUPFAM" id="SSF52540">
    <property type="entry name" value="P-loop containing nucleoside triphosphate hydrolases"/>
    <property type="match status" value="1"/>
</dbReference>
<accession>A0A7H9BHW8</accession>
<evidence type="ECO:0008006" key="4">
    <source>
        <dbReference type="Google" id="ProtNLM"/>
    </source>
</evidence>
<dbReference type="PANTHER" id="PTHR32309">
    <property type="entry name" value="TYROSINE-PROTEIN KINASE"/>
    <property type="match status" value="1"/>
</dbReference>
<dbReference type="AlphaFoldDB" id="A0A7H9BHW8"/>
<dbReference type="PANTHER" id="PTHR32309:SF31">
    <property type="entry name" value="CAPSULAR EXOPOLYSACCHARIDE FAMILY"/>
    <property type="match status" value="1"/>
</dbReference>
<dbReference type="InterPro" id="IPR050445">
    <property type="entry name" value="Bact_polysacc_biosynth/exp"/>
</dbReference>
<proteinExistence type="predicted"/>
<evidence type="ECO:0000313" key="3">
    <source>
        <dbReference type="Proteomes" id="UP000509597"/>
    </source>
</evidence>
<feature type="coiled-coil region" evidence="1">
    <location>
        <begin position="320"/>
        <end position="347"/>
    </location>
</feature>
<sequence length="712" mass="78691">MSTNLSAAGIGIKPLVSLRQHPKLAVISCLLVLIASLPLVWIKGKPNYSSEAVVQVAPRYMKTLKDDNELDFQSNSQYRQFVQQQMSTLLRYDILADGMKRAKVPFRLAAESEQYAVDRLRNLLQVAAVPDTYMVRISMYGQNKAQMAPLINSVVNVYLERARTEQVFGRDDRISKLQNRQAELLKLIDEKSERRNQIAGELGIATFSAEAGNPYDKAIERLREALAEAKIKRFDAEAHEKAFHQHGDTDPSVRSIMESVSVDPGLNSLKASLNNRRATLVSGMAGLTAKHPGYEQSQIELGDIDNELNRQTDKLTNSVRRNLESRFATASTQAKQLEAQLQSELAEQEKSRGHYATLFKEANEISGQITQTRKEVETIQDRLNFFAGETSSLGFVRLVSAALPPEIPQGPGYKKLLLMAILAALGAGIFIPILRDLLDRTIHAPNDVISSFGFAPVGWLIQSKDHDSALFLDNQLRRLASALIREQDRTGIRIFGISSLQPGGGASSLTQQLMNTFQNMGIAALAVDANAFSRDSFFDQSTEYTIGEDLPSQLAQLNSLRLKANGRHLQAIDKLGVSLEKMAETFRFVLVDVPPLLVSGDAELTLRATPAILAVVEAEAQSRGEVTRAARLLQGIDPASIGVVVNQVRPLDGGGYVRDLMTEFIEGRKTAKAGKLTELWLTAQVIGKACRSLMQELYHPLRFSRRSSHDTL</sequence>
<gene>
    <name evidence="2" type="ORF">HQ393_05740</name>
</gene>
<dbReference type="RefSeq" id="WP_179357878.1">
    <property type="nucleotide sequence ID" value="NZ_CP058627.1"/>
</dbReference>
<dbReference type="KEGG" id="chiz:HQ393_05740"/>
<dbReference type="Gene3D" id="3.40.50.300">
    <property type="entry name" value="P-loop containing nucleotide triphosphate hydrolases"/>
    <property type="match status" value="1"/>
</dbReference>
<dbReference type="Proteomes" id="UP000509597">
    <property type="component" value="Chromosome"/>
</dbReference>
<keyword evidence="1" id="KW-0175">Coiled coil</keyword>
<evidence type="ECO:0000313" key="2">
    <source>
        <dbReference type="EMBL" id="QLG87798.1"/>
    </source>
</evidence>
<reference evidence="2 3" key="1">
    <citation type="submission" date="2020-07" db="EMBL/GenBank/DDBJ databases">
        <title>Complete genome sequence of Chitinibacter sp. 2T18.</title>
        <authorList>
            <person name="Bae J.-W."/>
            <person name="Choi J.-W."/>
        </authorList>
    </citation>
    <scope>NUCLEOTIDE SEQUENCE [LARGE SCALE GENOMIC DNA]</scope>
    <source>
        <strain evidence="2 3">2T18</strain>
    </source>
</reference>